<dbReference type="Proteomes" id="UP000286482">
    <property type="component" value="Unassembled WGS sequence"/>
</dbReference>
<dbReference type="CDD" id="cd08010">
    <property type="entry name" value="MltG_like"/>
    <property type="match status" value="1"/>
</dbReference>
<dbReference type="RefSeq" id="WP_120354132.1">
    <property type="nucleotide sequence ID" value="NZ_RAQO01000004.1"/>
</dbReference>
<comment type="caution">
    <text evidence="8">The sequence shown here is derived from an EMBL/GenBank/DDBJ whole genome shotgun (WGS) entry which is preliminary data.</text>
</comment>
<keyword evidence="6 7" id="KW-0961">Cell wall biogenesis/degradation</keyword>
<evidence type="ECO:0000256" key="7">
    <source>
        <dbReference type="HAMAP-Rule" id="MF_02065"/>
    </source>
</evidence>
<evidence type="ECO:0000256" key="4">
    <source>
        <dbReference type="ARBA" id="ARBA00023136"/>
    </source>
</evidence>
<evidence type="ECO:0000256" key="5">
    <source>
        <dbReference type="ARBA" id="ARBA00023239"/>
    </source>
</evidence>
<dbReference type="EMBL" id="RAQO01000004">
    <property type="protein sequence ID" value="RKF20128.1"/>
    <property type="molecule type" value="Genomic_DNA"/>
</dbReference>
<gene>
    <name evidence="7 8" type="primary">mltG</name>
    <name evidence="8" type="ORF">DBZ36_06685</name>
</gene>
<evidence type="ECO:0000256" key="6">
    <source>
        <dbReference type="ARBA" id="ARBA00023316"/>
    </source>
</evidence>
<dbReference type="OrthoDB" id="9814591at2"/>
<dbReference type="Pfam" id="PF02618">
    <property type="entry name" value="YceG"/>
    <property type="match status" value="1"/>
</dbReference>
<dbReference type="GO" id="GO:0005886">
    <property type="term" value="C:plasma membrane"/>
    <property type="evidence" value="ECO:0007669"/>
    <property type="project" value="UniProtKB-SubCell"/>
</dbReference>
<organism evidence="8 9">
    <name type="scientific">Alginatibacterium sediminis</name>
    <dbReference type="NCBI Taxonomy" id="2164068"/>
    <lineage>
        <taxon>Bacteria</taxon>
        <taxon>Pseudomonadati</taxon>
        <taxon>Pseudomonadota</taxon>
        <taxon>Gammaproteobacteria</taxon>
        <taxon>Alteromonadales</taxon>
        <taxon>Alteromonadaceae</taxon>
        <taxon>Alginatibacterium</taxon>
    </lineage>
</organism>
<keyword evidence="4 7" id="KW-0472">Membrane</keyword>
<evidence type="ECO:0000256" key="2">
    <source>
        <dbReference type="ARBA" id="ARBA00022692"/>
    </source>
</evidence>
<reference evidence="8 9" key="1">
    <citation type="submission" date="2018-09" db="EMBL/GenBank/DDBJ databases">
        <authorList>
            <person name="Wang Z."/>
        </authorList>
    </citation>
    <scope>NUCLEOTIDE SEQUENCE [LARGE SCALE GENOMIC DNA]</scope>
    <source>
        <strain evidence="8 9">ALS 81</strain>
    </source>
</reference>
<sequence>MIRLIKILVSLFVVASIALVAGGYLFVQSSNDLWHKSQSFESQVYNVQSGSNLNRVLNDMFILDEIDRFRLRLWFKLDPSTASVRKGHFELNDGMSFADISETLQTAAEYQYRVTIIAGETFKNVWQQLNQSEGLLASEFNESQIIEQLSVEHASMEGLLLPETYFFTSGTNAFDIVQRAHIALKQKLAQEWDNSERPDTPLKNAYDALILASIIEKESGQAAERPLIASVFINRMHANMRLQTDPTVIYGMGDRYDGRIRKKDLREATPYNTYVISGLPPTPIAMASSEAIEAALNPDESKFYYFVAKGAGEHYFSKNLAEHNRAVRKYILKK</sequence>
<dbReference type="PANTHER" id="PTHR30518">
    <property type="entry name" value="ENDOLYTIC MUREIN TRANSGLYCOSYLASE"/>
    <property type="match status" value="1"/>
</dbReference>
<dbReference type="HAMAP" id="MF_02065">
    <property type="entry name" value="MltG"/>
    <property type="match status" value="1"/>
</dbReference>
<comment type="subcellular location">
    <subcellularLocation>
        <location evidence="7">Cell inner membrane</location>
        <topology evidence="7">Single-pass membrane protein</topology>
    </subcellularLocation>
</comment>
<dbReference type="NCBIfam" id="TIGR00247">
    <property type="entry name" value="endolytic transglycosylase MltG"/>
    <property type="match status" value="1"/>
</dbReference>
<keyword evidence="1 7" id="KW-1003">Cell membrane</keyword>
<proteinExistence type="inferred from homology"/>
<evidence type="ECO:0000256" key="1">
    <source>
        <dbReference type="ARBA" id="ARBA00022475"/>
    </source>
</evidence>
<evidence type="ECO:0000313" key="9">
    <source>
        <dbReference type="Proteomes" id="UP000286482"/>
    </source>
</evidence>
<dbReference type="GO" id="GO:0008932">
    <property type="term" value="F:lytic endotransglycosylase activity"/>
    <property type="evidence" value="ECO:0007669"/>
    <property type="project" value="UniProtKB-UniRule"/>
</dbReference>
<keyword evidence="5 7" id="KW-0456">Lyase</keyword>
<keyword evidence="7" id="KW-0997">Cell inner membrane</keyword>
<dbReference type="PANTHER" id="PTHR30518:SF2">
    <property type="entry name" value="ENDOLYTIC MUREIN TRANSGLYCOSYLASE"/>
    <property type="match status" value="1"/>
</dbReference>
<keyword evidence="2 7" id="KW-0812">Transmembrane</keyword>
<dbReference type="AlphaFoldDB" id="A0A420EHI0"/>
<feature type="transmembrane region" description="Helical" evidence="7">
    <location>
        <begin position="7"/>
        <end position="27"/>
    </location>
</feature>
<accession>A0A420EHI0</accession>
<dbReference type="EC" id="4.2.2.29" evidence="7"/>
<dbReference type="FunFam" id="3.30.160.60:FF:000242">
    <property type="entry name" value="Endolytic murein transglycosylase"/>
    <property type="match status" value="1"/>
</dbReference>
<comment type="similarity">
    <text evidence="7">Belongs to the transglycosylase MltG family.</text>
</comment>
<keyword evidence="3 7" id="KW-1133">Transmembrane helix</keyword>
<dbReference type="InterPro" id="IPR003770">
    <property type="entry name" value="MLTG-like"/>
</dbReference>
<comment type="function">
    <text evidence="7">Functions as a peptidoglycan terminase that cleaves nascent peptidoglycan strands endolytically to terminate their elongation.</text>
</comment>
<comment type="catalytic activity">
    <reaction evidence="7">
        <text>a peptidoglycan chain = a peptidoglycan chain with N-acetyl-1,6-anhydromuramyl-[peptide] at the reducing end + a peptidoglycan chain with N-acetylglucosamine at the non-reducing end.</text>
        <dbReference type="EC" id="4.2.2.29"/>
    </reaction>
</comment>
<dbReference type="GO" id="GO:0009252">
    <property type="term" value="P:peptidoglycan biosynthetic process"/>
    <property type="evidence" value="ECO:0007669"/>
    <property type="project" value="UniProtKB-UniRule"/>
</dbReference>
<feature type="site" description="Important for catalytic activity" evidence="7">
    <location>
        <position position="218"/>
    </location>
</feature>
<dbReference type="GO" id="GO:0071555">
    <property type="term" value="P:cell wall organization"/>
    <property type="evidence" value="ECO:0007669"/>
    <property type="project" value="UniProtKB-KW"/>
</dbReference>
<evidence type="ECO:0000256" key="3">
    <source>
        <dbReference type="ARBA" id="ARBA00022989"/>
    </source>
</evidence>
<protein>
    <recommendedName>
        <fullName evidence="7">Endolytic murein transglycosylase</fullName>
        <ecNumber evidence="7">4.2.2.29</ecNumber>
    </recommendedName>
    <alternativeName>
        <fullName evidence="7">Peptidoglycan lytic transglycosylase</fullName>
    </alternativeName>
    <alternativeName>
        <fullName evidence="7">Peptidoglycan polymerization terminase</fullName>
    </alternativeName>
</protein>
<name>A0A420EHI0_9ALTE</name>
<dbReference type="Gene3D" id="3.30.160.60">
    <property type="entry name" value="Classic Zinc Finger"/>
    <property type="match status" value="1"/>
</dbReference>
<keyword evidence="9" id="KW-1185">Reference proteome</keyword>
<evidence type="ECO:0000313" key="8">
    <source>
        <dbReference type="EMBL" id="RKF20128.1"/>
    </source>
</evidence>